<dbReference type="EMBL" id="JAMZIH010001819">
    <property type="protein sequence ID" value="KAJ1677875.1"/>
    <property type="molecule type" value="Genomic_DNA"/>
</dbReference>
<name>A0ACC1HR87_9FUNG</name>
<evidence type="ECO:0000313" key="2">
    <source>
        <dbReference type="Proteomes" id="UP001145114"/>
    </source>
</evidence>
<reference evidence="1" key="1">
    <citation type="submission" date="2022-06" db="EMBL/GenBank/DDBJ databases">
        <title>Phylogenomic reconstructions and comparative analyses of Kickxellomycotina fungi.</title>
        <authorList>
            <person name="Reynolds N.K."/>
            <person name="Stajich J.E."/>
            <person name="Barry K."/>
            <person name="Grigoriev I.V."/>
            <person name="Crous P."/>
            <person name="Smith M.E."/>
        </authorList>
    </citation>
    <scope>NUCLEOTIDE SEQUENCE</scope>
    <source>
        <strain evidence="1">RSA 2271</strain>
    </source>
</reference>
<sequence>MALDLLTETVPCLEPSVPDDRSESIVDKVMSLRSTEASESTEVREELYRYEVRRRWPYVPIFDDRDDLVRNSSDEAEDSGSLPRESSPPPPTPTPPPPLPPSLLVEATEWR</sequence>
<evidence type="ECO:0000313" key="1">
    <source>
        <dbReference type="EMBL" id="KAJ1677875.1"/>
    </source>
</evidence>
<proteinExistence type="predicted"/>
<keyword evidence="2" id="KW-1185">Reference proteome</keyword>
<gene>
    <name evidence="1" type="ORF">EV182_005252</name>
</gene>
<comment type="caution">
    <text evidence="1">The sequence shown here is derived from an EMBL/GenBank/DDBJ whole genome shotgun (WGS) entry which is preliminary data.</text>
</comment>
<organism evidence="1 2">
    <name type="scientific">Spiromyces aspiralis</name>
    <dbReference type="NCBI Taxonomy" id="68401"/>
    <lineage>
        <taxon>Eukaryota</taxon>
        <taxon>Fungi</taxon>
        <taxon>Fungi incertae sedis</taxon>
        <taxon>Zoopagomycota</taxon>
        <taxon>Kickxellomycotina</taxon>
        <taxon>Kickxellomycetes</taxon>
        <taxon>Kickxellales</taxon>
        <taxon>Kickxellaceae</taxon>
        <taxon>Spiromyces</taxon>
    </lineage>
</organism>
<dbReference type="Proteomes" id="UP001145114">
    <property type="component" value="Unassembled WGS sequence"/>
</dbReference>
<accession>A0ACC1HR87</accession>
<protein>
    <submittedName>
        <fullName evidence="1">Uncharacterized protein</fullName>
    </submittedName>
</protein>